<sequence>MRNLLLDTHAFLWWLNGDNQLSNYAIELISDEANKVYVSAATSWEISIKRNKGLLEAPEDIDAVIEKVGFSKLPISVFHGQQAGSLPNHHKDPFDRMLIAQAQAEGLEIITCDSFFPMYGVRLIKANV</sequence>
<comment type="caution">
    <text evidence="2">The sequence shown here is derived from an EMBL/GenBank/DDBJ whole genome shotgun (WGS) entry which is preliminary data.</text>
</comment>
<evidence type="ECO:0000259" key="1">
    <source>
        <dbReference type="Pfam" id="PF01850"/>
    </source>
</evidence>
<protein>
    <submittedName>
        <fullName evidence="2">Type II toxin-antitoxin system VapC family toxin</fullName>
    </submittedName>
</protein>
<dbReference type="CDD" id="cd09872">
    <property type="entry name" value="PIN_Sll0205-like"/>
    <property type="match status" value="1"/>
</dbReference>
<dbReference type="InterPro" id="IPR029060">
    <property type="entry name" value="PIN-like_dom_sf"/>
</dbReference>
<dbReference type="PANTHER" id="PTHR36173">
    <property type="entry name" value="RIBONUCLEASE VAPC16-RELATED"/>
    <property type="match status" value="1"/>
</dbReference>
<evidence type="ECO:0000313" key="3">
    <source>
        <dbReference type="Proteomes" id="UP001595478"/>
    </source>
</evidence>
<evidence type="ECO:0000313" key="2">
    <source>
        <dbReference type="EMBL" id="MFC3120525.1"/>
    </source>
</evidence>
<dbReference type="InterPro" id="IPR052919">
    <property type="entry name" value="TA_system_RNase"/>
</dbReference>
<dbReference type="EMBL" id="JBHRSW010000005">
    <property type="protein sequence ID" value="MFC3120525.1"/>
    <property type="molecule type" value="Genomic_DNA"/>
</dbReference>
<dbReference type="InterPro" id="IPR041705">
    <property type="entry name" value="PIN_Sll0205"/>
</dbReference>
<dbReference type="InterPro" id="IPR002716">
    <property type="entry name" value="PIN_dom"/>
</dbReference>
<reference evidence="3" key="1">
    <citation type="journal article" date="2019" name="Int. J. Syst. Evol. Microbiol.">
        <title>The Global Catalogue of Microorganisms (GCM) 10K type strain sequencing project: providing services to taxonomists for standard genome sequencing and annotation.</title>
        <authorList>
            <consortium name="The Broad Institute Genomics Platform"/>
            <consortium name="The Broad Institute Genome Sequencing Center for Infectious Disease"/>
            <person name="Wu L."/>
            <person name="Ma J."/>
        </authorList>
    </citation>
    <scope>NUCLEOTIDE SEQUENCE [LARGE SCALE GENOMIC DNA]</scope>
    <source>
        <strain evidence="3">KCTC 52473</strain>
    </source>
</reference>
<dbReference type="SUPFAM" id="SSF88723">
    <property type="entry name" value="PIN domain-like"/>
    <property type="match status" value="1"/>
</dbReference>
<name>A0ABV7FK62_9ALTE</name>
<dbReference type="Pfam" id="PF01850">
    <property type="entry name" value="PIN"/>
    <property type="match status" value="1"/>
</dbReference>
<keyword evidence="3" id="KW-1185">Reference proteome</keyword>
<dbReference type="RefSeq" id="WP_376918664.1">
    <property type="nucleotide sequence ID" value="NZ_JBHRSW010000005.1"/>
</dbReference>
<dbReference type="Proteomes" id="UP001595478">
    <property type="component" value="Unassembled WGS sequence"/>
</dbReference>
<accession>A0ABV7FK62</accession>
<dbReference type="PANTHER" id="PTHR36173:SF2">
    <property type="entry name" value="RIBONUCLEASE VAPC16"/>
    <property type="match status" value="1"/>
</dbReference>
<organism evidence="2 3">
    <name type="scientific">Agaribacter flavus</name>
    <dbReference type="NCBI Taxonomy" id="1902781"/>
    <lineage>
        <taxon>Bacteria</taxon>
        <taxon>Pseudomonadati</taxon>
        <taxon>Pseudomonadota</taxon>
        <taxon>Gammaproteobacteria</taxon>
        <taxon>Alteromonadales</taxon>
        <taxon>Alteromonadaceae</taxon>
        <taxon>Agaribacter</taxon>
    </lineage>
</organism>
<proteinExistence type="predicted"/>
<gene>
    <name evidence="2" type="ORF">ACFOHL_02720</name>
</gene>
<dbReference type="Gene3D" id="3.40.50.1010">
    <property type="entry name" value="5'-nuclease"/>
    <property type="match status" value="1"/>
</dbReference>
<feature type="domain" description="PIN" evidence="1">
    <location>
        <begin position="5"/>
        <end position="115"/>
    </location>
</feature>